<sequence>MSGVTIRDMENLATSLPDINIGNDMGNVIEISDLGGDDFGMGLLANTKLMSNQSSQQQAPPPQQQTYQVSPQPMSGMQEVDITRIDPLEPIQFNIPDNGGGGGFSIPSINVQHEQSQPFSGPQSSTGPSVTMTAAPMRDLEAEKKEKSDFINKLARLEQKGFPVSRRYTQDNTLDEIKSEYFRLVDARQLETSIRFQRNMMMGFVTGMEWMNNKFDPFDLKLDGWSESVHENVDDYDEIFEELYDKYKEKGKMPPEARLLFTVAGSGFMCHITNSFFRSKMPSKEDIFKNNPELARQFAAAAAQQASPGFGNFMSMAMGVPPGGQPQAPAGAPPQYNPNIADPGPGPGQFYGSSQQQMPNSPMSQMQGPPPTIPIRRREMKGPSGVDDILKTFDEVRRAEESQSVFTPPSPLNGNDRPAVVAASEIQSLHSEDMGSVATGKTNNGRRGGNRRRAPVENTIMLNV</sequence>
<feature type="compositionally biased region" description="Low complexity" evidence="1">
    <location>
        <begin position="352"/>
        <end position="367"/>
    </location>
</feature>
<evidence type="ECO:0000256" key="1">
    <source>
        <dbReference type="SAM" id="MobiDB-lite"/>
    </source>
</evidence>
<dbReference type="Pfam" id="PF19071">
    <property type="entry name" value="DUF5767"/>
    <property type="match status" value="1"/>
</dbReference>
<reference evidence="2" key="1">
    <citation type="journal article" date="2020" name="Nature">
        <title>Giant virus diversity and host interactions through global metagenomics.</title>
        <authorList>
            <person name="Schulz F."/>
            <person name="Roux S."/>
            <person name="Paez-Espino D."/>
            <person name="Jungbluth S."/>
            <person name="Walsh D.A."/>
            <person name="Denef V.J."/>
            <person name="McMahon K.D."/>
            <person name="Konstantinidis K.T."/>
            <person name="Eloe-Fadrosh E.A."/>
            <person name="Kyrpides N.C."/>
            <person name="Woyke T."/>
        </authorList>
    </citation>
    <scope>NUCLEOTIDE SEQUENCE</scope>
    <source>
        <strain evidence="2">GVMAG-M-3300023184-62</strain>
    </source>
</reference>
<name>A0A6C0IC05_9ZZZZ</name>
<dbReference type="AlphaFoldDB" id="A0A6C0IC05"/>
<proteinExistence type="predicted"/>
<feature type="region of interest" description="Disordered" evidence="1">
    <location>
        <begin position="322"/>
        <end position="370"/>
    </location>
</feature>
<dbReference type="InterPro" id="IPR043910">
    <property type="entry name" value="DUF5767"/>
</dbReference>
<feature type="region of interest" description="Disordered" evidence="1">
    <location>
        <begin position="428"/>
        <end position="464"/>
    </location>
</feature>
<feature type="region of interest" description="Disordered" evidence="1">
    <location>
        <begin position="51"/>
        <end position="71"/>
    </location>
</feature>
<dbReference type="EMBL" id="MN740152">
    <property type="protein sequence ID" value="QHT89907.1"/>
    <property type="molecule type" value="Genomic_DNA"/>
</dbReference>
<evidence type="ECO:0000313" key="2">
    <source>
        <dbReference type="EMBL" id="QHT89907.1"/>
    </source>
</evidence>
<protein>
    <submittedName>
        <fullName evidence="2">Uncharacterized protein</fullName>
    </submittedName>
</protein>
<accession>A0A6C0IC05</accession>
<organism evidence="2">
    <name type="scientific">viral metagenome</name>
    <dbReference type="NCBI Taxonomy" id="1070528"/>
    <lineage>
        <taxon>unclassified sequences</taxon>
        <taxon>metagenomes</taxon>
        <taxon>organismal metagenomes</taxon>
    </lineage>
</organism>